<evidence type="ECO:0000313" key="4">
    <source>
        <dbReference type="EMBL" id="TQD86684.1"/>
    </source>
</evidence>
<evidence type="ECO:0000259" key="3">
    <source>
        <dbReference type="SMART" id="SM00838"/>
    </source>
</evidence>
<dbReference type="InterPro" id="IPR035647">
    <property type="entry name" value="EFG_III/V"/>
</dbReference>
<dbReference type="PANTHER" id="PTHR42908:SF3">
    <property type="entry name" value="ELONGATION FACTOR-LIKE GTPASE 1"/>
    <property type="match status" value="1"/>
</dbReference>
<gene>
    <name evidence="4" type="ORF">C1H46_027810</name>
</gene>
<dbReference type="GO" id="GO:0003924">
    <property type="term" value="F:GTPase activity"/>
    <property type="evidence" value="ECO:0007669"/>
    <property type="project" value="TreeGrafter"/>
</dbReference>
<dbReference type="GO" id="GO:0042256">
    <property type="term" value="P:cytosolic ribosome assembly"/>
    <property type="evidence" value="ECO:0007669"/>
    <property type="project" value="TreeGrafter"/>
</dbReference>
<organism evidence="4 5">
    <name type="scientific">Malus baccata</name>
    <name type="common">Siberian crab apple</name>
    <name type="synonym">Pyrus baccata</name>
    <dbReference type="NCBI Taxonomy" id="106549"/>
    <lineage>
        <taxon>Eukaryota</taxon>
        <taxon>Viridiplantae</taxon>
        <taxon>Streptophyta</taxon>
        <taxon>Embryophyta</taxon>
        <taxon>Tracheophyta</taxon>
        <taxon>Spermatophyta</taxon>
        <taxon>Magnoliopsida</taxon>
        <taxon>eudicotyledons</taxon>
        <taxon>Gunneridae</taxon>
        <taxon>Pentapetalae</taxon>
        <taxon>rosids</taxon>
        <taxon>fabids</taxon>
        <taxon>Rosales</taxon>
        <taxon>Rosaceae</taxon>
        <taxon>Amygdaloideae</taxon>
        <taxon>Maleae</taxon>
        <taxon>Malus</taxon>
    </lineage>
</organism>
<dbReference type="GO" id="GO:1990904">
    <property type="term" value="C:ribonucleoprotein complex"/>
    <property type="evidence" value="ECO:0007669"/>
    <property type="project" value="TreeGrafter"/>
</dbReference>
<dbReference type="EMBL" id="VIEB01000559">
    <property type="protein sequence ID" value="TQD86684.1"/>
    <property type="molecule type" value="Genomic_DNA"/>
</dbReference>
<protein>
    <recommendedName>
        <fullName evidence="3">Elongation factor EFG domain-containing protein</fullName>
    </recommendedName>
</protein>
<dbReference type="AlphaFoldDB" id="A0A540LJP8"/>
<name>A0A540LJP8_MALBA</name>
<dbReference type="GO" id="GO:0005829">
    <property type="term" value="C:cytosol"/>
    <property type="evidence" value="ECO:0007669"/>
    <property type="project" value="TreeGrafter"/>
</dbReference>
<dbReference type="STRING" id="106549.A0A540LJP8"/>
<proteinExistence type="predicted"/>
<accession>A0A540LJP8</accession>
<dbReference type="SUPFAM" id="SSF47954">
    <property type="entry name" value="Cyclin-like"/>
    <property type="match status" value="1"/>
</dbReference>
<dbReference type="GO" id="GO:0005525">
    <property type="term" value="F:GTP binding"/>
    <property type="evidence" value="ECO:0007669"/>
    <property type="project" value="UniProtKB-KW"/>
</dbReference>
<dbReference type="SUPFAM" id="SSF54980">
    <property type="entry name" value="EF-G C-terminal domain-like"/>
    <property type="match status" value="2"/>
</dbReference>
<dbReference type="Gene3D" id="3.30.70.240">
    <property type="match status" value="1"/>
</dbReference>
<dbReference type="GO" id="GO:0043022">
    <property type="term" value="F:ribosome binding"/>
    <property type="evidence" value="ECO:0007669"/>
    <property type="project" value="TreeGrafter"/>
</dbReference>
<dbReference type="InterPro" id="IPR000640">
    <property type="entry name" value="EFG_V-like"/>
</dbReference>
<dbReference type="FunFam" id="3.30.70.870:FF:000002">
    <property type="entry name" value="Translation elongation factor 2"/>
    <property type="match status" value="1"/>
</dbReference>
<keyword evidence="2" id="KW-0342">GTP-binding</keyword>
<evidence type="ECO:0000256" key="1">
    <source>
        <dbReference type="ARBA" id="ARBA00022741"/>
    </source>
</evidence>
<comment type="caution">
    <text evidence="4">The sequence shown here is derived from an EMBL/GenBank/DDBJ whole genome shotgun (WGS) entry which is preliminary data.</text>
</comment>
<dbReference type="SMART" id="SM00838">
    <property type="entry name" value="EFG_C"/>
    <property type="match status" value="1"/>
</dbReference>
<evidence type="ECO:0000256" key="2">
    <source>
        <dbReference type="ARBA" id="ARBA00023134"/>
    </source>
</evidence>
<dbReference type="PANTHER" id="PTHR42908">
    <property type="entry name" value="TRANSLATION ELONGATION FACTOR-RELATED"/>
    <property type="match status" value="1"/>
</dbReference>
<dbReference type="Gene3D" id="3.30.70.870">
    <property type="entry name" value="Elongation Factor G (Translational Gtpase), domain 3"/>
    <property type="match status" value="1"/>
</dbReference>
<keyword evidence="1" id="KW-0547">Nucleotide-binding</keyword>
<sequence>MLEEAHWPMSAMSKAILLGFLGEMPLKESCYLFNCSYIPSFLDFDLRSLNLGHLQCRSGKSERIKSLQRGQRNSNVRVLTRNSVRLLEDRVEALNEEELPSIDDDCKQQEVSDYVDEIYQYYWVSEAQNPPAENFMSIQAGITHHMRGILVNCILVETYTGVQVLGMICAFLRLGLIQYICFVRIWKCPGAFMNNAAFYSSLFACPKINTVFAFQEKTFLNKLKFRLNAPTPYVFMLRFLKAARSETKGLRLLNRADPFVGVTVCDRGENVVSAAGEVHLQRCIKDLKERFAMVSLEVSPPLVSYKETIEGNVGDELENLNFFRSSSDYVEKRTANGRCTIRVQVIKLPPSLIKVLEDSSDLVGDILGGRASLQRKPRLVEAMYFCELNTTTEHLGSMYAVLGRRRARVLKEEMQEGYPLFFADELRRWTAGAASALLVLSHWEALPEDPFFVPKTEEELEEFGDGSSVLPNTSVAVVDIL</sequence>
<reference evidence="4 5" key="1">
    <citation type="journal article" date="2019" name="G3 (Bethesda)">
        <title>Sequencing of a Wild Apple (Malus baccata) Genome Unravels the Differences Between Cultivated and Wild Apple Species Regarding Disease Resistance and Cold Tolerance.</title>
        <authorList>
            <person name="Chen X."/>
        </authorList>
    </citation>
    <scope>NUCLEOTIDE SEQUENCE [LARGE SCALE GENOMIC DNA]</scope>
    <source>
        <strain evidence="5">cv. Shandingzi</strain>
        <tissue evidence="4">Leaves</tissue>
    </source>
</reference>
<feature type="domain" description="Elongation factor EFG" evidence="3">
    <location>
        <begin position="378"/>
        <end position="454"/>
    </location>
</feature>
<dbReference type="InterPro" id="IPR036915">
    <property type="entry name" value="Cyclin-like_sf"/>
</dbReference>
<keyword evidence="5" id="KW-1185">Reference proteome</keyword>
<dbReference type="Proteomes" id="UP000315295">
    <property type="component" value="Unassembled WGS sequence"/>
</dbReference>
<evidence type="ECO:0000313" key="5">
    <source>
        <dbReference type="Proteomes" id="UP000315295"/>
    </source>
</evidence>